<dbReference type="EMBL" id="HBUF01392457">
    <property type="protein sequence ID" value="CAG6734387.1"/>
    <property type="molecule type" value="Transcribed_RNA"/>
</dbReference>
<dbReference type="EMBL" id="HBUF01060690">
    <property type="protein sequence ID" value="CAG6625711.1"/>
    <property type="molecule type" value="Transcribed_RNA"/>
</dbReference>
<dbReference type="EMBL" id="HBUF01228367">
    <property type="protein sequence ID" value="CAG6672370.1"/>
    <property type="molecule type" value="Transcribed_RNA"/>
</dbReference>
<dbReference type="EMBL" id="HBUF01228370">
    <property type="protein sequence ID" value="CAG6672373.1"/>
    <property type="molecule type" value="Transcribed_RNA"/>
</dbReference>
<reference evidence="1" key="1">
    <citation type="submission" date="2021-05" db="EMBL/GenBank/DDBJ databases">
        <authorList>
            <person name="Alioto T."/>
            <person name="Alioto T."/>
            <person name="Gomez Garrido J."/>
        </authorList>
    </citation>
    <scope>NUCLEOTIDE SEQUENCE</scope>
</reference>
<dbReference type="AlphaFoldDB" id="A0A8D8SSH2"/>
<name>A0A8D8SSH2_9HEMI</name>
<evidence type="ECO:0000313" key="1">
    <source>
        <dbReference type="EMBL" id="CAG6672371.1"/>
    </source>
</evidence>
<dbReference type="EMBL" id="HBUF01564842">
    <property type="protein sequence ID" value="CAG6764034.1"/>
    <property type="molecule type" value="Transcribed_RNA"/>
</dbReference>
<proteinExistence type="predicted"/>
<protein>
    <submittedName>
        <fullName evidence="1">Uncharacterized protein</fullName>
    </submittedName>
</protein>
<accession>A0A8D8SSH2</accession>
<dbReference type="EMBL" id="HBUF01228369">
    <property type="protein sequence ID" value="CAG6672372.1"/>
    <property type="molecule type" value="Transcribed_RNA"/>
</dbReference>
<dbReference type="EMBL" id="HBUF01392456">
    <property type="protein sequence ID" value="CAG6734386.1"/>
    <property type="molecule type" value="Transcribed_RNA"/>
</dbReference>
<sequence>MFPSRQTPYSKIKSLKCTQKQSLLNTLNFNVDDLKSEYFDTDSSEVTIFNPPYATNSRPMIQNGSSWPLDETTLLSQIEIKTTKLVFDLEKRTTEHHSVLTNTCTHLHGTTAMIDVSEFPKSGLRGKHVEFGTGYHPDMRYAEPYTPLDVAVKKVVLLLGHQGCVRSIVFSPETSPNTAFTVCRLPSNNIDTQPKYLVAPTVIYTQSISLYLKYNGPKIINHKFNVSEINKEVYRKYLILRTLTMPSVIDSTFLSYHTHLLFPLTNEEGTPPKE</sequence>
<dbReference type="EMBL" id="HBUF01564843">
    <property type="protein sequence ID" value="CAG6764035.1"/>
    <property type="molecule type" value="Transcribed_RNA"/>
</dbReference>
<dbReference type="EMBL" id="HBUF01564844">
    <property type="protein sequence ID" value="CAG6764036.1"/>
    <property type="molecule type" value="Transcribed_RNA"/>
</dbReference>
<dbReference type="EMBL" id="HBUF01060691">
    <property type="protein sequence ID" value="CAG6625712.1"/>
    <property type="molecule type" value="Transcribed_RNA"/>
</dbReference>
<dbReference type="EMBL" id="HBUF01228368">
    <property type="protein sequence ID" value="CAG6672371.1"/>
    <property type="molecule type" value="Transcribed_RNA"/>
</dbReference>
<dbReference type="EMBL" id="HBUF01392458">
    <property type="protein sequence ID" value="CAG6734388.1"/>
    <property type="molecule type" value="Transcribed_RNA"/>
</dbReference>
<organism evidence="1">
    <name type="scientific">Cacopsylla melanoneura</name>
    <dbReference type="NCBI Taxonomy" id="428564"/>
    <lineage>
        <taxon>Eukaryota</taxon>
        <taxon>Metazoa</taxon>
        <taxon>Ecdysozoa</taxon>
        <taxon>Arthropoda</taxon>
        <taxon>Hexapoda</taxon>
        <taxon>Insecta</taxon>
        <taxon>Pterygota</taxon>
        <taxon>Neoptera</taxon>
        <taxon>Paraneoptera</taxon>
        <taxon>Hemiptera</taxon>
        <taxon>Sternorrhyncha</taxon>
        <taxon>Psylloidea</taxon>
        <taxon>Psyllidae</taxon>
        <taxon>Psyllinae</taxon>
        <taxon>Cacopsylla</taxon>
    </lineage>
</organism>